<dbReference type="SMART" id="SM00674">
    <property type="entry name" value="CENPB"/>
    <property type="match status" value="1"/>
</dbReference>
<organism evidence="3 4">
    <name type="scientific">Penicillium cf. griseofulvum</name>
    <dbReference type="NCBI Taxonomy" id="2972120"/>
    <lineage>
        <taxon>Eukaryota</taxon>
        <taxon>Fungi</taxon>
        <taxon>Dikarya</taxon>
        <taxon>Ascomycota</taxon>
        <taxon>Pezizomycotina</taxon>
        <taxon>Eurotiomycetes</taxon>
        <taxon>Eurotiomycetidae</taxon>
        <taxon>Eurotiales</taxon>
        <taxon>Aspergillaceae</taxon>
        <taxon>Penicillium</taxon>
    </lineage>
</organism>
<evidence type="ECO:0000259" key="2">
    <source>
        <dbReference type="PROSITE" id="PS51253"/>
    </source>
</evidence>
<proteinExistence type="predicted"/>
<dbReference type="Pfam" id="PF03221">
    <property type="entry name" value="HTH_Tnp_Tc5"/>
    <property type="match status" value="1"/>
</dbReference>
<dbReference type="Proteomes" id="UP001150879">
    <property type="component" value="Unassembled WGS sequence"/>
</dbReference>
<reference evidence="3" key="2">
    <citation type="journal article" date="2023" name="IMA Fungus">
        <title>Comparative genomic study of the Penicillium genus elucidates a diverse pangenome and 15 lateral gene transfer events.</title>
        <authorList>
            <person name="Petersen C."/>
            <person name="Sorensen T."/>
            <person name="Nielsen M.R."/>
            <person name="Sondergaard T.E."/>
            <person name="Sorensen J.L."/>
            <person name="Fitzpatrick D.A."/>
            <person name="Frisvad J.C."/>
            <person name="Nielsen K.L."/>
        </authorList>
    </citation>
    <scope>NUCLEOTIDE SEQUENCE</scope>
    <source>
        <strain evidence="3">IBT 16849</strain>
    </source>
</reference>
<dbReference type="PROSITE" id="PS51253">
    <property type="entry name" value="HTH_CENPB"/>
    <property type="match status" value="1"/>
</dbReference>
<dbReference type="AlphaFoldDB" id="A0A9W9MQD6"/>
<comment type="caution">
    <text evidence="3">The sequence shown here is derived from an EMBL/GenBank/DDBJ whole genome shotgun (WGS) entry which is preliminary data.</text>
</comment>
<name>A0A9W9MQD6_9EURO</name>
<gene>
    <name evidence="3" type="ORF">N7472_001865</name>
</gene>
<dbReference type="EMBL" id="JAPQKP010000002">
    <property type="protein sequence ID" value="KAJ5205417.1"/>
    <property type="molecule type" value="Genomic_DNA"/>
</dbReference>
<evidence type="ECO:0000313" key="3">
    <source>
        <dbReference type="EMBL" id="KAJ5205417.1"/>
    </source>
</evidence>
<keyword evidence="1" id="KW-0238">DNA-binding</keyword>
<protein>
    <recommendedName>
        <fullName evidence="2">HTH CENPB-type domain-containing protein</fullName>
    </recommendedName>
</protein>
<reference evidence="3" key="1">
    <citation type="submission" date="2022-11" db="EMBL/GenBank/DDBJ databases">
        <authorList>
            <person name="Petersen C."/>
        </authorList>
    </citation>
    <scope>NUCLEOTIDE SEQUENCE</scope>
    <source>
        <strain evidence="3">IBT 16849</strain>
    </source>
</reference>
<evidence type="ECO:0000313" key="4">
    <source>
        <dbReference type="Proteomes" id="UP001150879"/>
    </source>
</evidence>
<accession>A0A9W9MQD6</accession>
<dbReference type="InterPro" id="IPR006600">
    <property type="entry name" value="HTH_CenpB_DNA-bd_dom"/>
</dbReference>
<keyword evidence="4" id="KW-1185">Reference proteome</keyword>
<feature type="domain" description="HTH CENPB-type" evidence="2">
    <location>
        <begin position="53"/>
        <end position="128"/>
    </location>
</feature>
<sequence>MPKTNKDIENQLQLAMDSLSEQSKPNIAKTAREFAVPVHRLRRRWKGGKSLFQRQPNGRKLSSVQEQALCEYIDYFDAVGVSINRRQIAIAANSILEEDYYNDTEPPLQIGEHWLQRFLKRNPEYYVRRRRALDVKRATALNKTVVQR</sequence>
<dbReference type="GO" id="GO:0003677">
    <property type="term" value="F:DNA binding"/>
    <property type="evidence" value="ECO:0007669"/>
    <property type="project" value="UniProtKB-KW"/>
</dbReference>
<evidence type="ECO:0000256" key="1">
    <source>
        <dbReference type="ARBA" id="ARBA00023125"/>
    </source>
</evidence>